<dbReference type="OrthoDB" id="367343at2"/>
<keyword evidence="4" id="KW-1185">Reference proteome</keyword>
<dbReference type="eggNOG" id="COG1463">
    <property type="taxonomic scope" value="Bacteria"/>
</dbReference>
<dbReference type="InterPro" id="IPR052336">
    <property type="entry name" value="MlaD_Phospholipid_Transporter"/>
</dbReference>
<evidence type="ECO:0000313" key="4">
    <source>
        <dbReference type="Proteomes" id="UP000009223"/>
    </source>
</evidence>
<reference evidence="3 4" key="2">
    <citation type="journal article" date="2011" name="ISME J.">
        <title>RNA-seq reveals cooperative metabolic interactions between two termite-gut spirochete species in co-culture.</title>
        <authorList>
            <person name="Rosenthal A.Z."/>
            <person name="Matson E.G."/>
            <person name="Eldar A."/>
            <person name="Leadbetter J.R."/>
        </authorList>
    </citation>
    <scope>NUCLEOTIDE SEQUENCE [LARGE SCALE GENOMIC DNA]</scope>
    <source>
        <strain evidence="4">ATCC BAA-887 / DSM 12427 / ZAS-2</strain>
    </source>
</reference>
<dbReference type="RefSeq" id="WP_015709249.1">
    <property type="nucleotide sequence ID" value="NC_015578.1"/>
</dbReference>
<dbReference type="PANTHER" id="PTHR33371:SF4">
    <property type="entry name" value="INTERMEMBRANE PHOSPHOLIPID TRANSPORT SYSTEM BINDING PROTEIN MLAD"/>
    <property type="match status" value="1"/>
</dbReference>
<keyword evidence="1" id="KW-0472">Membrane</keyword>
<gene>
    <name evidence="3" type="ordered locus">TREPR_0794</name>
</gene>
<sequence length="347" mass="37312">MKFRIRFADQIVGLLIILALAILVFAIFMLGSQQRWFAKDQTYRSHFDSASGLSANMPVQYKGFTIGNVKSFDLTDDDKVEVRFTIYDTYLDRVRVGSLVELRVNPIGIGGGQFIFHPGLPEESMEGDFIPTVNSEEGREYLEKGLVVISSNDDSITVIITRVNNLLQNVNGAVTQLRDAIRGTEATTLGRTITGIEATVKGVSTLVGDVDQSLPPVLGDIRQIAAEIQGITAEIRLIAGDLKKVSGELANPDSLVMTALDTQGAVYTNLERSLSALSGTLESVEVTAAAFPAMAPQIGAILSELREALGEAADVMVALRNNPLLKNGVPQKIQSGTGGVSPRDVSF</sequence>
<dbReference type="EMBL" id="CP001843">
    <property type="protein sequence ID" value="AEF86659.1"/>
    <property type="molecule type" value="Genomic_DNA"/>
</dbReference>
<dbReference type="InterPro" id="IPR003399">
    <property type="entry name" value="Mce/MlaD"/>
</dbReference>
<keyword evidence="1" id="KW-1133">Transmembrane helix</keyword>
<feature type="domain" description="Mce/MlaD" evidence="2">
    <location>
        <begin position="41"/>
        <end position="114"/>
    </location>
</feature>
<keyword evidence="1" id="KW-0812">Transmembrane</keyword>
<name>F5YJA1_TREPZ</name>
<evidence type="ECO:0000313" key="3">
    <source>
        <dbReference type="EMBL" id="AEF86659.1"/>
    </source>
</evidence>
<accession>F5YJA1</accession>
<feature type="transmembrane region" description="Helical" evidence="1">
    <location>
        <begin position="12"/>
        <end position="31"/>
    </location>
</feature>
<dbReference type="Proteomes" id="UP000009223">
    <property type="component" value="Chromosome"/>
</dbReference>
<reference evidence="4" key="1">
    <citation type="submission" date="2009-12" db="EMBL/GenBank/DDBJ databases">
        <title>Complete sequence of Treponema primitia strain ZAS-2.</title>
        <authorList>
            <person name="Tetu S.G."/>
            <person name="Matson E."/>
            <person name="Ren Q."/>
            <person name="Seshadri R."/>
            <person name="Elbourne L."/>
            <person name="Hassan K.A."/>
            <person name="Durkin A."/>
            <person name="Radune D."/>
            <person name="Mohamoud Y."/>
            <person name="Shay R."/>
            <person name="Jin S."/>
            <person name="Zhang X."/>
            <person name="Lucey K."/>
            <person name="Ballor N.R."/>
            <person name="Ottesen E."/>
            <person name="Rosenthal R."/>
            <person name="Allen A."/>
            <person name="Leadbetter J.R."/>
            <person name="Paulsen I.T."/>
        </authorList>
    </citation>
    <scope>NUCLEOTIDE SEQUENCE [LARGE SCALE GENOMIC DNA]</scope>
    <source>
        <strain evidence="4">ATCC BAA-887 / DSM 12427 / ZAS-2</strain>
    </source>
</reference>
<dbReference type="STRING" id="545694.TREPR_0794"/>
<dbReference type="KEGG" id="tpi:TREPR_0794"/>
<dbReference type="AlphaFoldDB" id="F5YJA1"/>
<dbReference type="HOGENOM" id="CLU_070810_0_0_12"/>
<evidence type="ECO:0000259" key="2">
    <source>
        <dbReference type="Pfam" id="PF02470"/>
    </source>
</evidence>
<protein>
    <submittedName>
        <fullName evidence="3">Mce-like protein</fullName>
    </submittedName>
</protein>
<evidence type="ECO:0000256" key="1">
    <source>
        <dbReference type="SAM" id="Phobius"/>
    </source>
</evidence>
<proteinExistence type="predicted"/>
<dbReference type="Pfam" id="PF02470">
    <property type="entry name" value="MlaD"/>
    <property type="match status" value="1"/>
</dbReference>
<dbReference type="PANTHER" id="PTHR33371">
    <property type="entry name" value="INTERMEMBRANE PHOSPHOLIPID TRANSPORT SYSTEM BINDING PROTEIN MLAD-RELATED"/>
    <property type="match status" value="1"/>
</dbReference>
<organism evidence="3 4">
    <name type="scientific">Treponema primitia (strain ATCC BAA-887 / DSM 12427 / ZAS-2)</name>
    <dbReference type="NCBI Taxonomy" id="545694"/>
    <lineage>
        <taxon>Bacteria</taxon>
        <taxon>Pseudomonadati</taxon>
        <taxon>Spirochaetota</taxon>
        <taxon>Spirochaetia</taxon>
        <taxon>Spirochaetales</taxon>
        <taxon>Treponemataceae</taxon>
        <taxon>Treponema</taxon>
    </lineage>
</organism>